<organism evidence="1 2">
    <name type="scientific">Streptomyces synnematoformans</name>
    <dbReference type="NCBI Taxonomy" id="415721"/>
    <lineage>
        <taxon>Bacteria</taxon>
        <taxon>Bacillati</taxon>
        <taxon>Actinomycetota</taxon>
        <taxon>Actinomycetes</taxon>
        <taxon>Kitasatosporales</taxon>
        <taxon>Streptomycetaceae</taxon>
        <taxon>Streptomyces</taxon>
    </lineage>
</organism>
<dbReference type="Proteomes" id="UP001500443">
    <property type="component" value="Unassembled WGS sequence"/>
</dbReference>
<name>A0ABN2YNW6_9ACTN</name>
<keyword evidence="2" id="KW-1185">Reference proteome</keyword>
<protein>
    <submittedName>
        <fullName evidence="1">Uncharacterized protein</fullName>
    </submittedName>
</protein>
<evidence type="ECO:0000313" key="1">
    <source>
        <dbReference type="EMBL" id="GAA2130231.1"/>
    </source>
</evidence>
<dbReference type="EMBL" id="BAAAPF010000129">
    <property type="protein sequence ID" value="GAA2130231.1"/>
    <property type="molecule type" value="Genomic_DNA"/>
</dbReference>
<evidence type="ECO:0000313" key="2">
    <source>
        <dbReference type="Proteomes" id="UP001500443"/>
    </source>
</evidence>
<accession>A0ABN2YNW6</accession>
<comment type="caution">
    <text evidence="1">The sequence shown here is derived from an EMBL/GenBank/DDBJ whole genome shotgun (WGS) entry which is preliminary data.</text>
</comment>
<proteinExistence type="predicted"/>
<sequence length="115" mass="12688">MADAGRSGQSWQRTFKGLPEETYAMRCWTRERVRHANAPQVAHEMFLVVLACSPEAIEITLSTADTRVRITVTGSCELSLKHVHGPGRRIIRALTAGLFGTTTNGHGLWAELAKE</sequence>
<gene>
    <name evidence="1" type="ORF">GCM10009802_38180</name>
</gene>
<reference evidence="1 2" key="1">
    <citation type="journal article" date="2019" name="Int. J. Syst. Evol. Microbiol.">
        <title>The Global Catalogue of Microorganisms (GCM) 10K type strain sequencing project: providing services to taxonomists for standard genome sequencing and annotation.</title>
        <authorList>
            <consortium name="The Broad Institute Genomics Platform"/>
            <consortium name="The Broad Institute Genome Sequencing Center for Infectious Disease"/>
            <person name="Wu L."/>
            <person name="Ma J."/>
        </authorList>
    </citation>
    <scope>NUCLEOTIDE SEQUENCE [LARGE SCALE GENOMIC DNA]</scope>
    <source>
        <strain evidence="1 2">JCM 15481</strain>
    </source>
</reference>
<dbReference type="RefSeq" id="WP_344291213.1">
    <property type="nucleotide sequence ID" value="NZ_BAAAPF010000129.1"/>
</dbReference>